<dbReference type="Gene3D" id="2.60.40.790">
    <property type="match status" value="1"/>
</dbReference>
<dbReference type="SUPFAM" id="SSF49764">
    <property type="entry name" value="HSP20-like chaperones"/>
    <property type="match status" value="1"/>
</dbReference>
<sequence length="138" mass="15532">MNQFRIFEDLHKLQNQFSNLWDPFLLNGGSAYPALNIYKGNDSVTITALIPGIDPEKLEITVSGNQLHLNGEALAKEPKTNPGANRVERFHGKFHRTLELPTEVDSEKANAEFKNGVLTLILPIRESVKPRKIQIQTN</sequence>
<dbReference type="STRING" id="28182.GCA_001568325_02911"/>
<evidence type="ECO:0000256" key="2">
    <source>
        <dbReference type="RuleBase" id="RU003616"/>
    </source>
</evidence>
<reference evidence="4 5" key="1">
    <citation type="submission" date="2013-01" db="EMBL/GenBank/DDBJ databases">
        <authorList>
            <person name="Harkins D.M."/>
            <person name="Durkin A.S."/>
            <person name="Brinkac L.M."/>
            <person name="Haft D.H."/>
            <person name="Selengut J.D."/>
            <person name="Sanka R."/>
            <person name="DePew J."/>
            <person name="Purushe J."/>
            <person name="Matthias M.A."/>
            <person name="Vinetz J.M."/>
            <person name="Sutton G.G."/>
            <person name="Nierman W.C."/>
            <person name="Fouts D.E."/>
        </authorList>
    </citation>
    <scope>NUCLEOTIDE SEQUENCE [LARGE SCALE GENOMIC DNA]</scope>
    <source>
        <strain evidence="4 5">HAI1536</strain>
    </source>
</reference>
<organism evidence="4 5">
    <name type="scientific">Leptospira noguchii</name>
    <dbReference type="NCBI Taxonomy" id="28182"/>
    <lineage>
        <taxon>Bacteria</taxon>
        <taxon>Pseudomonadati</taxon>
        <taxon>Spirochaetota</taxon>
        <taxon>Spirochaetia</taxon>
        <taxon>Leptospirales</taxon>
        <taxon>Leptospiraceae</taxon>
        <taxon>Leptospira</taxon>
    </lineage>
</organism>
<dbReference type="InterPro" id="IPR008978">
    <property type="entry name" value="HSP20-like_chaperone"/>
</dbReference>
<dbReference type="PROSITE" id="PS01031">
    <property type="entry name" value="SHSP"/>
    <property type="match status" value="1"/>
</dbReference>
<dbReference type="InterPro" id="IPR031107">
    <property type="entry name" value="Small_HSP"/>
</dbReference>
<dbReference type="AlphaFoldDB" id="M6VKI6"/>
<dbReference type="RefSeq" id="WP_002178806.1">
    <property type="nucleotide sequence ID" value="NZ_AKWD02000043.1"/>
</dbReference>
<comment type="similarity">
    <text evidence="1 2">Belongs to the small heat shock protein (HSP20) family.</text>
</comment>
<dbReference type="EMBL" id="AKWD02000043">
    <property type="protein sequence ID" value="EMO53594.1"/>
    <property type="molecule type" value="Genomic_DNA"/>
</dbReference>
<comment type="caution">
    <text evidence="4">The sequence shown here is derived from an EMBL/GenBank/DDBJ whole genome shotgun (WGS) entry which is preliminary data.</text>
</comment>
<accession>M6VKI6</accession>
<dbReference type="OrthoDB" id="9811615at2"/>
<evidence type="ECO:0000259" key="3">
    <source>
        <dbReference type="PROSITE" id="PS01031"/>
    </source>
</evidence>
<gene>
    <name evidence="4" type="ORF">LEP1GSC172_1882</name>
</gene>
<dbReference type="CDD" id="cd06464">
    <property type="entry name" value="ACD_sHsps-like"/>
    <property type="match status" value="1"/>
</dbReference>
<dbReference type="Pfam" id="PF00011">
    <property type="entry name" value="HSP20"/>
    <property type="match status" value="1"/>
</dbReference>
<evidence type="ECO:0000313" key="5">
    <source>
        <dbReference type="Proteomes" id="UP000012112"/>
    </source>
</evidence>
<dbReference type="PANTHER" id="PTHR11527">
    <property type="entry name" value="HEAT-SHOCK PROTEIN 20 FAMILY MEMBER"/>
    <property type="match status" value="1"/>
</dbReference>
<evidence type="ECO:0000313" key="4">
    <source>
        <dbReference type="EMBL" id="EMO53594.1"/>
    </source>
</evidence>
<protein>
    <submittedName>
        <fullName evidence="4">Hsp20/alpha crystallin family protein</fullName>
    </submittedName>
</protein>
<dbReference type="Proteomes" id="UP000012112">
    <property type="component" value="Unassembled WGS sequence"/>
</dbReference>
<proteinExistence type="inferred from homology"/>
<name>M6VKI6_9LEPT</name>
<feature type="domain" description="SHSP" evidence="3">
    <location>
        <begin position="26"/>
        <end position="138"/>
    </location>
</feature>
<dbReference type="InterPro" id="IPR002068">
    <property type="entry name" value="A-crystallin/Hsp20_dom"/>
</dbReference>
<evidence type="ECO:0000256" key="1">
    <source>
        <dbReference type="PROSITE-ProRule" id="PRU00285"/>
    </source>
</evidence>